<comment type="caution">
    <text evidence="1">The sequence shown here is derived from an EMBL/GenBank/DDBJ whole genome shotgun (WGS) entry which is preliminary data.</text>
</comment>
<gene>
    <name evidence="1" type="ORF">WG66_9474</name>
</gene>
<sequence>MSNAYTPFTSISVKTSTDVTHARSVIIEFGHAIEPIPIPLIRNEATRGVEMTPSSSVSASRSKFMCSDTSTAYTRLQKYRREPASKTATTSHPAPYLPLHPRHAHSHSFASAAEVVSSPIASLSSIDLATHSTYTAEFHPTQSTSALLVERRKDTLLGLKCPPLPPPHTIGLGDRVTQSRN</sequence>
<dbReference type="Proteomes" id="UP000054988">
    <property type="component" value="Unassembled WGS sequence"/>
</dbReference>
<evidence type="ECO:0000313" key="2">
    <source>
        <dbReference type="Proteomes" id="UP000054988"/>
    </source>
</evidence>
<dbReference type="EMBL" id="LATX01001799">
    <property type="protein sequence ID" value="KTB37945.1"/>
    <property type="molecule type" value="Genomic_DNA"/>
</dbReference>
<organism evidence="1 2">
    <name type="scientific">Moniliophthora roreri</name>
    <name type="common">Frosty pod rot fungus</name>
    <name type="synonym">Monilia roreri</name>
    <dbReference type="NCBI Taxonomy" id="221103"/>
    <lineage>
        <taxon>Eukaryota</taxon>
        <taxon>Fungi</taxon>
        <taxon>Dikarya</taxon>
        <taxon>Basidiomycota</taxon>
        <taxon>Agaricomycotina</taxon>
        <taxon>Agaricomycetes</taxon>
        <taxon>Agaricomycetidae</taxon>
        <taxon>Agaricales</taxon>
        <taxon>Marasmiineae</taxon>
        <taxon>Marasmiaceae</taxon>
        <taxon>Moniliophthora</taxon>
    </lineage>
</organism>
<proteinExistence type="predicted"/>
<name>A0A0W0FNS4_MONRR</name>
<protein>
    <submittedName>
        <fullName evidence="1">Uncharacterized protein</fullName>
    </submittedName>
</protein>
<dbReference type="AlphaFoldDB" id="A0A0W0FNS4"/>
<reference evidence="1 2" key="1">
    <citation type="submission" date="2015-12" db="EMBL/GenBank/DDBJ databases">
        <title>Draft genome sequence of Moniliophthora roreri, the causal agent of frosty pod rot of cacao.</title>
        <authorList>
            <person name="Aime M.C."/>
            <person name="Diaz-Valderrama J.R."/>
            <person name="Kijpornyongpan T."/>
            <person name="Phillips-Mora W."/>
        </authorList>
    </citation>
    <scope>NUCLEOTIDE SEQUENCE [LARGE SCALE GENOMIC DNA]</scope>
    <source>
        <strain evidence="1 2">MCA 2952</strain>
    </source>
</reference>
<evidence type="ECO:0000313" key="1">
    <source>
        <dbReference type="EMBL" id="KTB37945.1"/>
    </source>
</evidence>
<accession>A0A0W0FNS4</accession>